<dbReference type="CTD" id="9937443"/>
<evidence type="ECO:0000313" key="2">
    <source>
        <dbReference type="EMBL" id="EFO28407.1"/>
    </source>
</evidence>
<proteinExistence type="predicted"/>
<dbReference type="KEGG" id="loa:LOAG_00053"/>
<protein>
    <submittedName>
        <fullName evidence="2">Uncharacterized protein</fullName>
    </submittedName>
</protein>
<keyword evidence="1" id="KW-1133">Transmembrane helix</keyword>
<evidence type="ECO:0000256" key="1">
    <source>
        <dbReference type="SAM" id="Phobius"/>
    </source>
</evidence>
<dbReference type="EMBL" id="JH712066">
    <property type="protein sequence ID" value="EFO28407.1"/>
    <property type="molecule type" value="Genomic_DNA"/>
</dbReference>
<gene>
    <name evidence="2" type="ORF">LOAG_00053</name>
</gene>
<dbReference type="RefSeq" id="XP_003135642.1">
    <property type="nucleotide sequence ID" value="XM_003135594.1"/>
</dbReference>
<name>A0A1S0UE90_LOALO</name>
<feature type="transmembrane region" description="Helical" evidence="1">
    <location>
        <begin position="42"/>
        <end position="59"/>
    </location>
</feature>
<keyword evidence="1" id="KW-0812">Transmembrane</keyword>
<dbReference type="GeneID" id="9937443"/>
<feature type="non-terminal residue" evidence="2">
    <location>
        <position position="1"/>
    </location>
</feature>
<sequence length="72" mass="8283">YYFLDFVEVSFLGGSQYGPNKCCISVESQRDGVKELTGLRHVNSFFVLLCCATPMLYILHEKTRFYKFLCVG</sequence>
<keyword evidence="1" id="KW-0472">Membrane</keyword>
<accession>A0A1S0UE90</accession>
<dbReference type="InParanoid" id="A0A1S0UE90"/>
<reference evidence="2" key="1">
    <citation type="submission" date="2012-04" db="EMBL/GenBank/DDBJ databases">
        <title>The Genome Sequence of Loa loa.</title>
        <authorList>
            <consortium name="The Broad Institute Genome Sequencing Platform"/>
            <consortium name="Broad Institute Genome Sequencing Center for Infectious Disease"/>
            <person name="Nutman T.B."/>
            <person name="Fink D.L."/>
            <person name="Russ C."/>
            <person name="Young S."/>
            <person name="Zeng Q."/>
            <person name="Gargeya S."/>
            <person name="Alvarado L."/>
            <person name="Berlin A."/>
            <person name="Chapman S.B."/>
            <person name="Chen Z."/>
            <person name="Freedman E."/>
            <person name="Gellesch M."/>
            <person name="Goldberg J."/>
            <person name="Griggs A."/>
            <person name="Gujja S."/>
            <person name="Heilman E.R."/>
            <person name="Heiman D."/>
            <person name="Howarth C."/>
            <person name="Mehta T."/>
            <person name="Neiman D."/>
            <person name="Pearson M."/>
            <person name="Roberts A."/>
            <person name="Saif S."/>
            <person name="Shea T."/>
            <person name="Shenoy N."/>
            <person name="Sisk P."/>
            <person name="Stolte C."/>
            <person name="Sykes S."/>
            <person name="White J."/>
            <person name="Yandava C."/>
            <person name="Haas B."/>
            <person name="Henn M.R."/>
            <person name="Nusbaum C."/>
            <person name="Birren B."/>
        </authorList>
    </citation>
    <scope>NUCLEOTIDE SEQUENCE [LARGE SCALE GENOMIC DNA]</scope>
</reference>
<organism evidence="2">
    <name type="scientific">Loa loa</name>
    <name type="common">Eye worm</name>
    <name type="synonym">Filaria loa</name>
    <dbReference type="NCBI Taxonomy" id="7209"/>
    <lineage>
        <taxon>Eukaryota</taxon>
        <taxon>Metazoa</taxon>
        <taxon>Ecdysozoa</taxon>
        <taxon>Nematoda</taxon>
        <taxon>Chromadorea</taxon>
        <taxon>Rhabditida</taxon>
        <taxon>Spirurina</taxon>
        <taxon>Spiruromorpha</taxon>
        <taxon>Filarioidea</taxon>
        <taxon>Onchocercidae</taxon>
        <taxon>Loa</taxon>
    </lineage>
</organism>
<dbReference type="AlphaFoldDB" id="A0A1S0UE90"/>